<proteinExistence type="inferred from homology"/>
<protein>
    <submittedName>
        <fullName evidence="8">Uncharacterized membrane protein YgdD (TMEM256/DUF423 family)</fullName>
    </submittedName>
</protein>
<evidence type="ECO:0000256" key="7">
    <source>
        <dbReference type="SAM" id="SignalP"/>
    </source>
</evidence>
<evidence type="ECO:0000256" key="1">
    <source>
        <dbReference type="ARBA" id="ARBA00004141"/>
    </source>
</evidence>
<feature type="transmembrane region" description="Helical" evidence="6">
    <location>
        <begin position="63"/>
        <end position="83"/>
    </location>
</feature>
<comment type="subcellular location">
    <subcellularLocation>
        <location evidence="1">Membrane</location>
        <topology evidence="1">Multi-pass membrane protein</topology>
    </subcellularLocation>
</comment>
<comment type="caution">
    <text evidence="8">The sequence shown here is derived from an EMBL/GenBank/DDBJ whole genome shotgun (WGS) entry which is preliminary data.</text>
</comment>
<organism evidence="8 9">
    <name type="scientific">Humitalea rosea</name>
    <dbReference type="NCBI Taxonomy" id="990373"/>
    <lineage>
        <taxon>Bacteria</taxon>
        <taxon>Pseudomonadati</taxon>
        <taxon>Pseudomonadota</taxon>
        <taxon>Alphaproteobacteria</taxon>
        <taxon>Acetobacterales</taxon>
        <taxon>Roseomonadaceae</taxon>
        <taxon>Humitalea</taxon>
    </lineage>
</organism>
<keyword evidence="4 6" id="KW-1133">Transmembrane helix</keyword>
<evidence type="ECO:0000256" key="6">
    <source>
        <dbReference type="SAM" id="Phobius"/>
    </source>
</evidence>
<keyword evidence="7" id="KW-0732">Signal</keyword>
<comment type="similarity">
    <text evidence="2">Belongs to the UPF0382 family.</text>
</comment>
<feature type="transmembrane region" description="Helical" evidence="6">
    <location>
        <begin position="95"/>
        <end position="115"/>
    </location>
</feature>
<dbReference type="RefSeq" id="WP_111398468.1">
    <property type="nucleotide sequence ID" value="NZ_QKYU01000012.1"/>
</dbReference>
<dbReference type="EMBL" id="QKYU01000012">
    <property type="protein sequence ID" value="PZW45045.1"/>
    <property type="molecule type" value="Genomic_DNA"/>
</dbReference>
<dbReference type="Pfam" id="PF04241">
    <property type="entry name" value="DUF423"/>
    <property type="match status" value="1"/>
</dbReference>
<evidence type="ECO:0000256" key="4">
    <source>
        <dbReference type="ARBA" id="ARBA00022989"/>
    </source>
</evidence>
<evidence type="ECO:0000313" key="9">
    <source>
        <dbReference type="Proteomes" id="UP000249688"/>
    </source>
</evidence>
<keyword evidence="3 6" id="KW-0812">Transmembrane</keyword>
<accession>A0A2W7IE71</accession>
<name>A0A2W7IE71_9PROT</name>
<reference evidence="8 9" key="1">
    <citation type="submission" date="2018-06" db="EMBL/GenBank/DDBJ databases">
        <title>Genomic Encyclopedia of Archaeal and Bacterial Type Strains, Phase II (KMG-II): from individual species to whole genera.</title>
        <authorList>
            <person name="Goeker M."/>
        </authorList>
    </citation>
    <scope>NUCLEOTIDE SEQUENCE [LARGE SCALE GENOMIC DNA]</scope>
    <source>
        <strain evidence="8 9">DSM 24525</strain>
    </source>
</reference>
<dbReference type="PANTHER" id="PTHR43461">
    <property type="entry name" value="TRANSMEMBRANE PROTEIN 256"/>
    <property type="match status" value="1"/>
</dbReference>
<gene>
    <name evidence="8" type="ORF">C8P66_11260</name>
</gene>
<feature type="chain" id="PRO_5016061869" evidence="7">
    <location>
        <begin position="24"/>
        <end position="117"/>
    </location>
</feature>
<evidence type="ECO:0000256" key="2">
    <source>
        <dbReference type="ARBA" id="ARBA00009694"/>
    </source>
</evidence>
<feature type="transmembrane region" description="Helical" evidence="6">
    <location>
        <begin position="39"/>
        <end position="56"/>
    </location>
</feature>
<keyword evidence="5 6" id="KW-0472">Membrane</keyword>
<dbReference type="AlphaFoldDB" id="A0A2W7IE71"/>
<dbReference type="Proteomes" id="UP000249688">
    <property type="component" value="Unassembled WGS sequence"/>
</dbReference>
<sequence>MSRIWFLLGALAGLSAVGLSAYAAHGLAEAARPAVGQALNMQGWHALALLAVGFLAERRVGRAVSFAGLAFAVGMAMFCGAVWYGALTGESAGRIAPIGGMLLMAGWVAFGLAAWRR</sequence>
<dbReference type="PANTHER" id="PTHR43461:SF1">
    <property type="entry name" value="TRANSMEMBRANE PROTEIN 256"/>
    <property type="match status" value="1"/>
</dbReference>
<dbReference type="OrthoDB" id="7284236at2"/>
<dbReference type="GO" id="GO:0016020">
    <property type="term" value="C:membrane"/>
    <property type="evidence" value="ECO:0007669"/>
    <property type="project" value="UniProtKB-SubCell"/>
</dbReference>
<keyword evidence="9" id="KW-1185">Reference proteome</keyword>
<feature type="signal peptide" evidence="7">
    <location>
        <begin position="1"/>
        <end position="23"/>
    </location>
</feature>
<evidence type="ECO:0000256" key="5">
    <source>
        <dbReference type="ARBA" id="ARBA00023136"/>
    </source>
</evidence>
<dbReference type="InterPro" id="IPR006696">
    <property type="entry name" value="DUF423"/>
</dbReference>
<evidence type="ECO:0000256" key="3">
    <source>
        <dbReference type="ARBA" id="ARBA00022692"/>
    </source>
</evidence>
<evidence type="ECO:0000313" key="8">
    <source>
        <dbReference type="EMBL" id="PZW45045.1"/>
    </source>
</evidence>